<accession>A0A0A7HBT5</accession>
<dbReference type="EMBL" id="KP007359">
    <property type="protein sequence ID" value="AIZ02053.1"/>
    <property type="molecule type" value="Genomic_DNA"/>
</dbReference>
<proteinExistence type="predicted"/>
<dbReference type="OrthoDB" id="20700at10239"/>
<dbReference type="Proteomes" id="UP000030715">
    <property type="component" value="Segment"/>
</dbReference>
<keyword evidence="2" id="KW-1185">Reference proteome</keyword>
<dbReference type="RefSeq" id="YP_009205960.1">
    <property type="nucleotide sequence ID" value="NC_028881.1"/>
</dbReference>
<reference evidence="1 2" key="1">
    <citation type="submission" date="2014-10" db="EMBL/GenBank/DDBJ databases">
        <title>VR bacteriophages - a small but diverse group of low-temperature viruses.</title>
        <authorList>
            <person name="Kaliniene L."/>
            <person name="Meskys R."/>
            <person name="Simoliunas E."/>
            <person name="Zajanckauskaite A."/>
            <person name="Truncaite L."/>
        </authorList>
    </citation>
    <scope>NUCLEOTIDE SEQUENCE [LARGE SCALE GENOMIC DNA]</scope>
</reference>
<protein>
    <submittedName>
        <fullName evidence="1">Uncharacterized protein</fullName>
    </submittedName>
</protein>
<gene>
    <name evidence="1" type="ORF">VR5_266</name>
</gene>
<name>A0A0A7HBT5_9CAUD</name>
<sequence length="81" mass="9408">MKLFKDVEVGEKFVLSNGQQLIRISPLMDSSERPVRTENCLDYPFYQKRFAIENNTECFTVDELMESSEEVDPWDGAVDPE</sequence>
<dbReference type="KEGG" id="vg:26632573"/>
<dbReference type="GeneID" id="26632573"/>
<organism evidence="1 2">
    <name type="scientific">Escherichia phage vb_EcoM-VR5</name>
    <dbReference type="NCBI Taxonomy" id="1567026"/>
    <lineage>
        <taxon>Viruses</taxon>
        <taxon>Duplodnaviria</taxon>
        <taxon>Heunggongvirae</taxon>
        <taxon>Uroviricota</taxon>
        <taxon>Caudoviricetes</taxon>
        <taxon>Pantevenvirales</taxon>
        <taxon>Straboviridae</taxon>
        <taxon>Tevenvirinae</taxon>
        <taxon>Dhakavirus</taxon>
        <taxon>Dhakavirus vr5</taxon>
    </lineage>
</organism>
<evidence type="ECO:0000313" key="2">
    <source>
        <dbReference type="Proteomes" id="UP000030715"/>
    </source>
</evidence>
<evidence type="ECO:0000313" key="1">
    <source>
        <dbReference type="EMBL" id="AIZ02053.1"/>
    </source>
</evidence>